<reference evidence="2" key="1">
    <citation type="submission" date="2016-10" db="EMBL/GenBank/DDBJ databases">
        <authorList>
            <person name="Varghese N."/>
            <person name="Submissions S."/>
        </authorList>
    </citation>
    <scope>NUCLEOTIDE SEQUENCE [LARGE SCALE GENOMIC DNA]</scope>
    <source>
        <strain evidence="2">CGMCC 1.9127</strain>
    </source>
</reference>
<keyword evidence="2" id="KW-1185">Reference proteome</keyword>
<gene>
    <name evidence="1" type="ORF">SAMN05216262_11568</name>
</gene>
<dbReference type="RefSeq" id="WP_139175598.1">
    <property type="nucleotide sequence ID" value="NZ_FOBI01000015.1"/>
</dbReference>
<dbReference type="Proteomes" id="UP000199297">
    <property type="component" value="Unassembled WGS sequence"/>
</dbReference>
<dbReference type="EMBL" id="FOBI01000015">
    <property type="protein sequence ID" value="SEL62447.1"/>
    <property type="molecule type" value="Genomic_DNA"/>
</dbReference>
<accession>A0A1H7RSQ3</accession>
<dbReference type="PROSITE" id="PS51257">
    <property type="entry name" value="PROKAR_LIPOPROTEIN"/>
    <property type="match status" value="1"/>
</dbReference>
<name>A0A1H7RSQ3_9GAMM</name>
<sequence length="238" mass="26442">MRNLIVIIFLLIVAGCASVPANYGKPLKGSKVGIVLLIDQTPSHQHVGTTIFQNSNSNGVSKENFHKKFELKISELLAEGGHIVVPISASSFLIENREDLFSYASSNIHFKQENKLELQKLAQENSLDYVILVYPTPGPAWPNSSAYLSGYGLYTKCSFGTCNAYALDYIDARIYDVKNNSSLKPMNSRFFTQEEMPSIIVPDKPESIADSEINVAAEKALENFMKLFKDMVSTSEFI</sequence>
<proteinExistence type="predicted"/>
<evidence type="ECO:0000313" key="1">
    <source>
        <dbReference type="EMBL" id="SEL62447.1"/>
    </source>
</evidence>
<dbReference type="STRING" id="641665.GCA_002104455_01337"/>
<protein>
    <submittedName>
        <fullName evidence="1">Uncharacterized protein</fullName>
    </submittedName>
</protein>
<evidence type="ECO:0000313" key="2">
    <source>
        <dbReference type="Proteomes" id="UP000199297"/>
    </source>
</evidence>
<organism evidence="1 2">
    <name type="scientific">Colwellia chukchiensis</name>
    <dbReference type="NCBI Taxonomy" id="641665"/>
    <lineage>
        <taxon>Bacteria</taxon>
        <taxon>Pseudomonadati</taxon>
        <taxon>Pseudomonadota</taxon>
        <taxon>Gammaproteobacteria</taxon>
        <taxon>Alteromonadales</taxon>
        <taxon>Colwelliaceae</taxon>
        <taxon>Colwellia</taxon>
    </lineage>
</organism>
<dbReference type="AlphaFoldDB" id="A0A1H7RSQ3"/>